<feature type="compositionally biased region" description="Acidic residues" evidence="3">
    <location>
        <begin position="507"/>
        <end position="523"/>
    </location>
</feature>
<dbReference type="PANTHER" id="PTHR15565:SF0">
    <property type="entry name" value="PROTEIN AATF"/>
    <property type="match status" value="1"/>
</dbReference>
<evidence type="ECO:0000259" key="5">
    <source>
        <dbReference type="Pfam" id="PF13339"/>
    </source>
</evidence>
<proteinExistence type="inferred from homology"/>
<feature type="region of interest" description="Disordered" evidence="3">
    <location>
        <begin position="45"/>
        <end position="188"/>
    </location>
</feature>
<dbReference type="HOGENOM" id="CLU_018299_2_2_1"/>
<evidence type="ECO:0000256" key="1">
    <source>
        <dbReference type="ARBA" id="ARBA00008966"/>
    </source>
</evidence>
<feature type="compositionally biased region" description="Acidic residues" evidence="3">
    <location>
        <begin position="157"/>
        <end position="170"/>
    </location>
</feature>
<dbReference type="OrthoDB" id="5783963at2759"/>
<feature type="region of interest" description="Disordered" evidence="3">
    <location>
        <begin position="507"/>
        <end position="532"/>
    </location>
</feature>
<keyword evidence="7" id="KW-1185">Reference proteome</keyword>
<dbReference type="GO" id="GO:0005730">
    <property type="term" value="C:nucleolus"/>
    <property type="evidence" value="ECO:0007669"/>
    <property type="project" value="TreeGrafter"/>
</dbReference>
<sequence>MRKIKIVNYDEHLFCTNFQNTSIPMAKKTLSEEIASFYEPKNEFDIEDFDNGSLNKDVFQHEENESSEEDLSDEELKKDHYVVAPKSTLRSQQGPNLGKKYTGDVVSRDDIYNSSQDSNDDDDEEEEEEDSDSSRDESENNIDDDGGNFNSGKYESSESESESDSEDSEMDEKIHRKKASKQSSHQKELVKQLLNKERSHLVNRLSQSAINDTLKGYAVKQQYKTYEKLVDVRIKFQKAVNSANQLPINAVAYDENKTEESNGLINDAKQALYGLLKNILLLRSQLGSKEVSPPKKRSFEAMSSATQNADNELTSQRASVLNKWSYKVQNSSGNSAMNANKFKAINQSFEQQVKNNLSDMERLIKRTKLNRKQVVPLGYVEEEKVTSTPHDGDDVGEEMAPRKKAQGQENPYIFDDEDFYRVLLNDLVDKKVQSSDPTSNITIIRSAQKANKLKNNVDTKASKGRKLRFHVQEQIANFETSTGGWKWSDDQIDEFFASLLGQKVNMNEEEIDDEENSEKEIEPESNGIRLFG</sequence>
<evidence type="ECO:0000256" key="3">
    <source>
        <dbReference type="SAM" id="MobiDB-lite"/>
    </source>
</evidence>
<dbReference type="KEGG" id="cot:CORT_0D00470"/>
<dbReference type="PANTHER" id="PTHR15565">
    <property type="entry name" value="AATF PROTEIN APOPTOSIS ANTAGONIZING TRANSCRIPTION FACTOR"/>
    <property type="match status" value="1"/>
</dbReference>
<dbReference type="Proteomes" id="UP000005018">
    <property type="component" value="Chromosome 4"/>
</dbReference>
<feature type="domain" description="Apoptosis-antagonizing transcription factor C-terminal" evidence="4">
    <location>
        <begin position="420"/>
        <end position="500"/>
    </location>
</feature>
<feature type="compositionally biased region" description="Acidic residues" evidence="3">
    <location>
        <begin position="118"/>
        <end position="131"/>
    </location>
</feature>
<organism evidence="6 7">
    <name type="scientific">Candida orthopsilosis (strain 90-125)</name>
    <name type="common">Yeast</name>
    <dbReference type="NCBI Taxonomy" id="1136231"/>
    <lineage>
        <taxon>Eukaryota</taxon>
        <taxon>Fungi</taxon>
        <taxon>Dikarya</taxon>
        <taxon>Ascomycota</taxon>
        <taxon>Saccharomycotina</taxon>
        <taxon>Pichiomycetes</taxon>
        <taxon>Debaryomycetaceae</taxon>
        <taxon>Candida/Lodderomyces clade</taxon>
        <taxon>Candida</taxon>
    </lineage>
</organism>
<name>H8X4F3_CANO9</name>
<dbReference type="GeneID" id="14540155"/>
<dbReference type="InterPro" id="IPR012617">
    <property type="entry name" value="AATF_C"/>
</dbReference>
<feature type="domain" description="AATF leucine zipper-containing" evidence="5">
    <location>
        <begin position="212"/>
        <end position="327"/>
    </location>
</feature>
<dbReference type="eggNOG" id="KOG2773">
    <property type="taxonomic scope" value="Eukaryota"/>
</dbReference>
<comment type="similarity">
    <text evidence="1">Belongs to the AATF family.</text>
</comment>
<dbReference type="InterPro" id="IPR039223">
    <property type="entry name" value="AATF/Bfr2"/>
</dbReference>
<dbReference type="RefSeq" id="XP_003869032.1">
    <property type="nucleotide sequence ID" value="XM_003868983.1"/>
</dbReference>
<dbReference type="EMBL" id="HE681722">
    <property type="protein sequence ID" value="CCG22895.1"/>
    <property type="molecule type" value="Genomic_DNA"/>
</dbReference>
<evidence type="ECO:0000256" key="2">
    <source>
        <dbReference type="ARBA" id="ARBA00013850"/>
    </source>
</evidence>
<dbReference type="Pfam" id="PF08164">
    <property type="entry name" value="TRAUB"/>
    <property type="match status" value="1"/>
</dbReference>
<feature type="compositionally biased region" description="Polar residues" evidence="3">
    <location>
        <begin position="301"/>
        <end position="314"/>
    </location>
</feature>
<gene>
    <name evidence="6" type="ORF">CORT_0D00470</name>
</gene>
<dbReference type="Pfam" id="PF13339">
    <property type="entry name" value="AATF-Che1"/>
    <property type="match status" value="1"/>
</dbReference>
<feature type="region of interest" description="Disordered" evidence="3">
    <location>
        <begin position="384"/>
        <end position="408"/>
    </location>
</feature>
<evidence type="ECO:0000259" key="4">
    <source>
        <dbReference type="Pfam" id="PF08164"/>
    </source>
</evidence>
<dbReference type="GO" id="GO:0000462">
    <property type="term" value="P:maturation of SSU-rRNA from tricistronic rRNA transcript (SSU-rRNA, 5.8S rRNA, LSU-rRNA)"/>
    <property type="evidence" value="ECO:0007669"/>
    <property type="project" value="TreeGrafter"/>
</dbReference>
<dbReference type="AlphaFoldDB" id="H8X4F3"/>
<feature type="region of interest" description="Disordered" evidence="3">
    <location>
        <begin position="292"/>
        <end position="314"/>
    </location>
</feature>
<reference evidence="6 7" key="1">
    <citation type="journal article" date="2012" name="PLoS ONE">
        <title>Sequence and analysis of the genome of the pathogenic yeast Candida orthopsilosis.</title>
        <authorList>
            <person name="Riccombeni A."/>
            <person name="Vidanes G."/>
            <person name="Proux-Wera E."/>
            <person name="Wolfe K.H."/>
            <person name="Butler G."/>
        </authorList>
    </citation>
    <scope>NUCLEOTIDE SEQUENCE [LARGE SCALE GENOMIC DNA]</scope>
    <source>
        <strain evidence="6 7">Co 90-125</strain>
    </source>
</reference>
<evidence type="ECO:0000313" key="6">
    <source>
        <dbReference type="EMBL" id="CCG22895.1"/>
    </source>
</evidence>
<feature type="compositionally biased region" description="Basic and acidic residues" evidence="3">
    <location>
        <begin position="384"/>
        <end position="393"/>
    </location>
</feature>
<accession>H8X4F3</accession>
<evidence type="ECO:0000313" key="7">
    <source>
        <dbReference type="Proteomes" id="UP000005018"/>
    </source>
</evidence>
<dbReference type="InterPro" id="IPR025160">
    <property type="entry name" value="AATF"/>
</dbReference>
<protein>
    <recommendedName>
        <fullName evidence="2">Protein BFR2</fullName>
    </recommendedName>
</protein>